<organism evidence="1 2">
    <name type="scientific">Lyophyllum shimeji</name>
    <name type="common">Hon-shimeji</name>
    <name type="synonym">Tricholoma shimeji</name>
    <dbReference type="NCBI Taxonomy" id="47721"/>
    <lineage>
        <taxon>Eukaryota</taxon>
        <taxon>Fungi</taxon>
        <taxon>Dikarya</taxon>
        <taxon>Basidiomycota</taxon>
        <taxon>Agaricomycotina</taxon>
        <taxon>Agaricomycetes</taxon>
        <taxon>Agaricomycetidae</taxon>
        <taxon>Agaricales</taxon>
        <taxon>Tricholomatineae</taxon>
        <taxon>Lyophyllaceae</taxon>
        <taxon>Lyophyllum</taxon>
    </lineage>
</organism>
<keyword evidence="2" id="KW-1185">Reference proteome</keyword>
<protein>
    <submittedName>
        <fullName evidence="1">Uncharacterized protein</fullName>
    </submittedName>
</protein>
<name>A0A9P3PQJ1_LYOSH</name>
<evidence type="ECO:0000313" key="2">
    <source>
        <dbReference type="Proteomes" id="UP001063166"/>
    </source>
</evidence>
<proteinExistence type="predicted"/>
<dbReference type="EMBL" id="BRPK01000008">
    <property type="protein sequence ID" value="GLB40190.1"/>
    <property type="molecule type" value="Genomic_DNA"/>
</dbReference>
<dbReference type="Proteomes" id="UP001063166">
    <property type="component" value="Unassembled WGS sequence"/>
</dbReference>
<evidence type="ECO:0000313" key="1">
    <source>
        <dbReference type="EMBL" id="GLB40190.1"/>
    </source>
</evidence>
<sequence length="137" mass="14702">MTFTSTSAYPLGGEFTLGNHTPSILKPCTHSGGGPPPLPTAGPMLVLRLELYALRVPGTERCHPPAEIARRGPARLVVDHLRPNIFLFPWWAVRIEGAHEPGEDGAEHGGPLFGLVAEFGDLVDPREDGLPHSTIIS</sequence>
<reference evidence="1" key="1">
    <citation type="submission" date="2022-07" db="EMBL/GenBank/DDBJ databases">
        <title>The genome of Lyophyllum shimeji provides insight into the initial evolution of ectomycorrhizal fungal genome.</title>
        <authorList>
            <person name="Kobayashi Y."/>
            <person name="Shibata T."/>
            <person name="Hirakawa H."/>
            <person name="Shigenobu S."/>
            <person name="Nishiyama T."/>
            <person name="Yamada A."/>
            <person name="Hasebe M."/>
            <person name="Kawaguchi M."/>
        </authorList>
    </citation>
    <scope>NUCLEOTIDE SEQUENCE</scope>
    <source>
        <strain evidence="1">AT787</strain>
    </source>
</reference>
<dbReference type="AlphaFoldDB" id="A0A9P3PQJ1"/>
<gene>
    <name evidence="1" type="ORF">LshimejAT787_0800610</name>
</gene>
<accession>A0A9P3PQJ1</accession>
<comment type="caution">
    <text evidence="1">The sequence shown here is derived from an EMBL/GenBank/DDBJ whole genome shotgun (WGS) entry which is preliminary data.</text>
</comment>